<dbReference type="eggNOG" id="COG0406">
    <property type="taxonomic scope" value="Bacteria"/>
</dbReference>
<evidence type="ECO:0000256" key="1">
    <source>
        <dbReference type="ARBA" id="ARBA00022801"/>
    </source>
</evidence>
<feature type="binding site" evidence="3">
    <location>
        <position position="57"/>
    </location>
    <ligand>
        <name>substrate</name>
    </ligand>
</feature>
<dbReference type="PANTHER" id="PTHR46517">
    <property type="entry name" value="FRUCTOSE-2,6-BISPHOSPHATASE TIGAR"/>
    <property type="match status" value="1"/>
</dbReference>
<dbReference type="GO" id="GO:0005829">
    <property type="term" value="C:cytosol"/>
    <property type="evidence" value="ECO:0007669"/>
    <property type="project" value="TreeGrafter"/>
</dbReference>
<accession>C7N5T5</accession>
<dbReference type="PANTHER" id="PTHR46517:SF1">
    <property type="entry name" value="FRUCTOSE-2,6-BISPHOSPHATASE TIGAR"/>
    <property type="match status" value="1"/>
</dbReference>
<dbReference type="InterPro" id="IPR013078">
    <property type="entry name" value="His_Pase_superF_clade-1"/>
</dbReference>
<dbReference type="GO" id="GO:0004331">
    <property type="term" value="F:fructose-2,6-bisphosphate 2-phosphatase activity"/>
    <property type="evidence" value="ECO:0007669"/>
    <property type="project" value="TreeGrafter"/>
</dbReference>
<keyword evidence="5" id="KW-1185">Reference proteome</keyword>
<dbReference type="RefSeq" id="WP_012798373.1">
    <property type="nucleotide sequence ID" value="NC_013165.1"/>
</dbReference>
<dbReference type="Pfam" id="PF00300">
    <property type="entry name" value="His_Phos_1"/>
    <property type="match status" value="1"/>
</dbReference>
<dbReference type="Proteomes" id="UP000002026">
    <property type="component" value="Chromosome"/>
</dbReference>
<dbReference type="PROSITE" id="PS00175">
    <property type="entry name" value="PG_MUTASE"/>
    <property type="match status" value="1"/>
</dbReference>
<dbReference type="KEGG" id="shi:Shel_12420"/>
<dbReference type="EMBL" id="CP001684">
    <property type="protein sequence ID" value="ACV22270.1"/>
    <property type="molecule type" value="Genomic_DNA"/>
</dbReference>
<name>C7N5T5_SLAHD</name>
<dbReference type="AlphaFoldDB" id="C7N5T5"/>
<dbReference type="Gene3D" id="3.40.50.1240">
    <property type="entry name" value="Phosphoglycerate mutase-like"/>
    <property type="match status" value="1"/>
</dbReference>
<keyword evidence="1" id="KW-0378">Hydrolase</keyword>
<dbReference type="GO" id="GO:0045820">
    <property type="term" value="P:negative regulation of glycolytic process"/>
    <property type="evidence" value="ECO:0007669"/>
    <property type="project" value="TreeGrafter"/>
</dbReference>
<dbReference type="STRING" id="471855.Shel_12420"/>
<reference evidence="4 5" key="1">
    <citation type="journal article" date="2009" name="Stand. Genomic Sci.">
        <title>Complete genome sequence of Slackia heliotrinireducens type strain (RHS 1).</title>
        <authorList>
            <person name="Pukall R."/>
            <person name="Lapidus A."/>
            <person name="Nolan M."/>
            <person name="Copeland A."/>
            <person name="Glavina Del Rio T."/>
            <person name="Lucas S."/>
            <person name="Chen F."/>
            <person name="Tice H."/>
            <person name="Cheng J.F."/>
            <person name="Chertkov O."/>
            <person name="Bruce D."/>
            <person name="Goodwin L."/>
            <person name="Kuske C."/>
            <person name="Brettin T."/>
            <person name="Detter J.C."/>
            <person name="Han C."/>
            <person name="Pitluck S."/>
            <person name="Pati A."/>
            <person name="Mavrommatis K."/>
            <person name="Ivanova N."/>
            <person name="Ovchinnikova G."/>
            <person name="Chen A."/>
            <person name="Palaniappan K."/>
            <person name="Schneider S."/>
            <person name="Rohde M."/>
            <person name="Chain P."/>
            <person name="D'haeseleer P."/>
            <person name="Goker M."/>
            <person name="Bristow J."/>
            <person name="Eisen J.A."/>
            <person name="Markowitz V."/>
            <person name="Kyrpides N.C."/>
            <person name="Klenk H.P."/>
            <person name="Hugenholtz P."/>
        </authorList>
    </citation>
    <scope>NUCLEOTIDE SEQUENCE [LARGE SCALE GENOMIC DNA]</scope>
    <source>
        <strain evidence="5">ATCC 29202 / DSM 20476 / NCTC 11029 / RHS 1</strain>
    </source>
</reference>
<evidence type="ECO:0000313" key="5">
    <source>
        <dbReference type="Proteomes" id="UP000002026"/>
    </source>
</evidence>
<evidence type="ECO:0000256" key="3">
    <source>
        <dbReference type="PIRSR" id="PIRSR613078-2"/>
    </source>
</evidence>
<dbReference type="InterPro" id="IPR051695">
    <property type="entry name" value="Phosphoglycerate_Mutase"/>
</dbReference>
<feature type="active site" description="Tele-phosphohistidine intermediate" evidence="2">
    <location>
        <position position="8"/>
    </location>
</feature>
<dbReference type="SUPFAM" id="SSF53254">
    <property type="entry name" value="Phosphoglycerate mutase-like"/>
    <property type="match status" value="1"/>
</dbReference>
<dbReference type="InterPro" id="IPR001345">
    <property type="entry name" value="PG/BPGM_mutase_AS"/>
</dbReference>
<proteinExistence type="predicted"/>
<protein>
    <submittedName>
        <fullName evidence="4">Fructose-2,6-bisphosphatase</fullName>
    </submittedName>
</protein>
<evidence type="ECO:0000256" key="2">
    <source>
        <dbReference type="PIRSR" id="PIRSR613078-1"/>
    </source>
</evidence>
<feature type="binding site" evidence="3">
    <location>
        <begin position="7"/>
        <end position="14"/>
    </location>
    <ligand>
        <name>substrate</name>
    </ligand>
</feature>
<dbReference type="InterPro" id="IPR029033">
    <property type="entry name" value="His_PPase_superfam"/>
</dbReference>
<feature type="active site" description="Proton donor/acceptor" evidence="2">
    <location>
        <position position="84"/>
    </location>
</feature>
<dbReference type="HOGENOM" id="CLU_033323_9_4_11"/>
<gene>
    <name evidence="4" type="ordered locus">Shel_12420</name>
</gene>
<dbReference type="GO" id="GO:0043456">
    <property type="term" value="P:regulation of pentose-phosphate shunt"/>
    <property type="evidence" value="ECO:0007669"/>
    <property type="project" value="TreeGrafter"/>
</dbReference>
<sequence>MRVYVIRHGETEGNAAGIFQGRVDGQLLESGYKLARVTGEALQSVKFDAVFSSPLSRARNTAQEVLIGSGNTDVPITFDDRLLEIDMGVYEGKKFRPGEREADPEMCRLFFEDAFAFPGFPKGEDARGVCARTQEFLTDLAKHDYDTVLVSTHGFALRAMLNSLYDNPDDFWQGHVPYNCSVSILEGDGDGLKLVEGDVVYYDKSLCVDRYASY</sequence>
<dbReference type="CDD" id="cd07067">
    <property type="entry name" value="HP_PGM_like"/>
    <property type="match status" value="1"/>
</dbReference>
<organism evidence="4 5">
    <name type="scientific">Slackia heliotrinireducens (strain ATCC 29202 / DSM 20476 / NCTC 11029 / RHS 1)</name>
    <name type="common">Peptococcus heliotrinreducens</name>
    <dbReference type="NCBI Taxonomy" id="471855"/>
    <lineage>
        <taxon>Bacteria</taxon>
        <taxon>Bacillati</taxon>
        <taxon>Actinomycetota</taxon>
        <taxon>Coriobacteriia</taxon>
        <taxon>Eggerthellales</taxon>
        <taxon>Eggerthellaceae</taxon>
        <taxon>Slackia</taxon>
    </lineage>
</organism>
<evidence type="ECO:0000313" key="4">
    <source>
        <dbReference type="EMBL" id="ACV22270.1"/>
    </source>
</evidence>
<dbReference type="SMART" id="SM00855">
    <property type="entry name" value="PGAM"/>
    <property type="match status" value="1"/>
</dbReference>